<sequence length="243" mass="26146">MKVADNIFLVGSGDAGLSISDSSDCSVYLIDDGNSCCLIDAGSGVNPDLIIRNIENDGIDPSRVNRIFLTHGHGDHAGGAAYLSSKLNADVYGAAETACFVSSGDQKALDVECAIEAGLYPEGYSVKAVRVHELKDGESIKLGDDMLHVIYSPGHSAGHCCYLYKNNLFSGDVLSADGKIALQAIWDCDLQSYIKTILKLQKLRIEGFYPGHGAFSVARGYRHFDAAAERIKRLWLPKNSIGE</sequence>
<organism evidence="3 4">
    <name type="scientific">Candidatus Ornithospirochaeta stercoripullorum</name>
    <dbReference type="NCBI Taxonomy" id="2840899"/>
    <lineage>
        <taxon>Bacteria</taxon>
        <taxon>Pseudomonadati</taxon>
        <taxon>Spirochaetota</taxon>
        <taxon>Spirochaetia</taxon>
        <taxon>Spirochaetales</taxon>
        <taxon>Spirochaetaceae</taxon>
        <taxon>Spirochaetaceae incertae sedis</taxon>
        <taxon>Candidatus Ornithospirochaeta</taxon>
    </lineage>
</organism>
<evidence type="ECO:0000256" key="1">
    <source>
        <dbReference type="ARBA" id="ARBA00005250"/>
    </source>
</evidence>
<dbReference type="AlphaFoldDB" id="A0A9D9E033"/>
<dbReference type="InterPro" id="IPR050855">
    <property type="entry name" value="NDM-1-like"/>
</dbReference>
<accession>A0A9D9E033</accession>
<protein>
    <submittedName>
        <fullName evidence="3">MBL fold metallo-hydrolase</fullName>
    </submittedName>
</protein>
<reference evidence="3" key="2">
    <citation type="journal article" date="2021" name="PeerJ">
        <title>Extensive microbial diversity within the chicken gut microbiome revealed by metagenomics and culture.</title>
        <authorList>
            <person name="Gilroy R."/>
            <person name="Ravi A."/>
            <person name="Getino M."/>
            <person name="Pursley I."/>
            <person name="Horton D.L."/>
            <person name="Alikhan N.F."/>
            <person name="Baker D."/>
            <person name="Gharbi K."/>
            <person name="Hall N."/>
            <person name="Watson M."/>
            <person name="Adriaenssens E.M."/>
            <person name="Foster-Nyarko E."/>
            <person name="Jarju S."/>
            <person name="Secka A."/>
            <person name="Antonio M."/>
            <person name="Oren A."/>
            <person name="Chaudhuri R.R."/>
            <person name="La Ragione R."/>
            <person name="Hildebrand F."/>
            <person name="Pallen M.J."/>
        </authorList>
    </citation>
    <scope>NUCLEOTIDE SEQUENCE</scope>
    <source>
        <strain evidence="3">7293</strain>
    </source>
</reference>
<comment type="caution">
    <text evidence="3">The sequence shown here is derived from an EMBL/GenBank/DDBJ whole genome shotgun (WGS) entry which is preliminary data.</text>
</comment>
<dbReference type="GO" id="GO:0017001">
    <property type="term" value="P:antibiotic catabolic process"/>
    <property type="evidence" value="ECO:0007669"/>
    <property type="project" value="UniProtKB-ARBA"/>
</dbReference>
<reference evidence="3" key="1">
    <citation type="submission" date="2020-10" db="EMBL/GenBank/DDBJ databases">
        <authorList>
            <person name="Gilroy R."/>
        </authorList>
    </citation>
    <scope>NUCLEOTIDE SEQUENCE</scope>
    <source>
        <strain evidence="3">7293</strain>
    </source>
</reference>
<comment type="similarity">
    <text evidence="1">Belongs to the metallo-beta-lactamase superfamily. Class-B beta-lactamase family.</text>
</comment>
<gene>
    <name evidence="3" type="ORF">IAA97_01830</name>
</gene>
<dbReference type="SMART" id="SM00849">
    <property type="entry name" value="Lactamase_B"/>
    <property type="match status" value="1"/>
</dbReference>
<dbReference type="InterPro" id="IPR001279">
    <property type="entry name" value="Metallo-B-lactamas"/>
</dbReference>
<dbReference type="Pfam" id="PF00753">
    <property type="entry name" value="Lactamase_B"/>
    <property type="match status" value="1"/>
</dbReference>
<evidence type="ECO:0000313" key="4">
    <source>
        <dbReference type="Proteomes" id="UP000823615"/>
    </source>
</evidence>
<evidence type="ECO:0000259" key="2">
    <source>
        <dbReference type="SMART" id="SM00849"/>
    </source>
</evidence>
<dbReference type="EMBL" id="JADIMT010000030">
    <property type="protein sequence ID" value="MBO8435706.1"/>
    <property type="molecule type" value="Genomic_DNA"/>
</dbReference>
<dbReference type="PANTHER" id="PTHR42951:SF4">
    <property type="entry name" value="ACYL-COENZYME A THIOESTERASE MBLAC2"/>
    <property type="match status" value="1"/>
</dbReference>
<feature type="domain" description="Metallo-beta-lactamase" evidence="2">
    <location>
        <begin position="24"/>
        <end position="212"/>
    </location>
</feature>
<proteinExistence type="inferred from homology"/>
<name>A0A9D9E033_9SPIO</name>
<dbReference type="InterPro" id="IPR036866">
    <property type="entry name" value="RibonucZ/Hydroxyglut_hydro"/>
</dbReference>
<dbReference type="PANTHER" id="PTHR42951">
    <property type="entry name" value="METALLO-BETA-LACTAMASE DOMAIN-CONTAINING"/>
    <property type="match status" value="1"/>
</dbReference>
<dbReference type="Proteomes" id="UP000823615">
    <property type="component" value="Unassembled WGS sequence"/>
</dbReference>
<dbReference type="SUPFAM" id="SSF56281">
    <property type="entry name" value="Metallo-hydrolase/oxidoreductase"/>
    <property type="match status" value="1"/>
</dbReference>
<evidence type="ECO:0000313" key="3">
    <source>
        <dbReference type="EMBL" id="MBO8435706.1"/>
    </source>
</evidence>
<dbReference type="Gene3D" id="3.60.15.10">
    <property type="entry name" value="Ribonuclease Z/Hydroxyacylglutathione hydrolase-like"/>
    <property type="match status" value="1"/>
</dbReference>